<keyword evidence="2" id="KW-0812">Transmembrane</keyword>
<organism evidence="3 4">
    <name type="scientific">Oopsacas minuta</name>
    <dbReference type="NCBI Taxonomy" id="111878"/>
    <lineage>
        <taxon>Eukaryota</taxon>
        <taxon>Metazoa</taxon>
        <taxon>Porifera</taxon>
        <taxon>Hexactinellida</taxon>
        <taxon>Hexasterophora</taxon>
        <taxon>Lyssacinosida</taxon>
        <taxon>Leucopsacidae</taxon>
        <taxon>Oopsacas</taxon>
    </lineage>
</organism>
<dbReference type="AlphaFoldDB" id="A0AAV7JRF8"/>
<evidence type="ECO:0000313" key="4">
    <source>
        <dbReference type="Proteomes" id="UP001165289"/>
    </source>
</evidence>
<reference evidence="3 4" key="1">
    <citation type="journal article" date="2023" name="BMC Biol.">
        <title>The compact genome of the sponge Oopsacas minuta (Hexactinellida) is lacking key metazoan core genes.</title>
        <authorList>
            <person name="Santini S."/>
            <person name="Schenkelaars Q."/>
            <person name="Jourda C."/>
            <person name="Duchesne M."/>
            <person name="Belahbib H."/>
            <person name="Rocher C."/>
            <person name="Selva M."/>
            <person name="Riesgo A."/>
            <person name="Vervoort M."/>
            <person name="Leys S.P."/>
            <person name="Kodjabachian L."/>
            <person name="Le Bivic A."/>
            <person name="Borchiellini C."/>
            <person name="Claverie J.M."/>
            <person name="Renard E."/>
        </authorList>
    </citation>
    <scope>NUCLEOTIDE SEQUENCE [LARGE SCALE GENOMIC DNA]</scope>
    <source>
        <strain evidence="3">SPO-2</strain>
    </source>
</reference>
<gene>
    <name evidence="3" type="ORF">LOD99_5072</name>
</gene>
<feature type="compositionally biased region" description="Basic and acidic residues" evidence="1">
    <location>
        <begin position="265"/>
        <end position="290"/>
    </location>
</feature>
<evidence type="ECO:0000256" key="1">
    <source>
        <dbReference type="SAM" id="MobiDB-lite"/>
    </source>
</evidence>
<evidence type="ECO:0000313" key="3">
    <source>
        <dbReference type="EMBL" id="KAI6651464.1"/>
    </source>
</evidence>
<dbReference type="Proteomes" id="UP001165289">
    <property type="component" value="Unassembled WGS sequence"/>
</dbReference>
<keyword evidence="2" id="KW-0472">Membrane</keyword>
<keyword evidence="2" id="KW-1133">Transmembrane helix</keyword>
<proteinExistence type="predicted"/>
<sequence length="290" mass="33035">MSQECSINHNDFILYTSVLLVLVLIFPMLDLIIIRLTWFYKDDLFIPRDIEHKTAKLSNYNKESRFFPKSISSISTRSHPVHPLTGAEPTLVFSNNESQDIDESDTQRKLEDTIIYGKSSVKQGSNKATTIETTLISRSVEDYSLDSKYRETQQKHTVVHIESLPGIETPLELSARTRKLLDSQNADVRRETVKNLQSDLPEVTRVTPIMKLSVLPPLPNTGYKSSEFIESLADASVLYQDKYDVTYVSSRTNLIDTSSHGSSLKHGERKLLNRPDNNRRKLAKLDTHNP</sequence>
<protein>
    <submittedName>
        <fullName evidence="3">Uncharacterized protein</fullName>
    </submittedName>
</protein>
<comment type="caution">
    <text evidence="3">The sequence shown here is derived from an EMBL/GenBank/DDBJ whole genome shotgun (WGS) entry which is preliminary data.</text>
</comment>
<name>A0AAV7JRF8_9METZ</name>
<accession>A0AAV7JRF8</accession>
<feature type="transmembrane region" description="Helical" evidence="2">
    <location>
        <begin position="12"/>
        <end position="38"/>
    </location>
</feature>
<evidence type="ECO:0000256" key="2">
    <source>
        <dbReference type="SAM" id="Phobius"/>
    </source>
</evidence>
<dbReference type="EMBL" id="JAKMXF010000303">
    <property type="protein sequence ID" value="KAI6651464.1"/>
    <property type="molecule type" value="Genomic_DNA"/>
</dbReference>
<keyword evidence="4" id="KW-1185">Reference proteome</keyword>
<feature type="region of interest" description="Disordered" evidence="1">
    <location>
        <begin position="256"/>
        <end position="290"/>
    </location>
</feature>